<organism evidence="3 4">
    <name type="scientific">Hymenobacter cellulosilyticus</name>
    <dbReference type="NCBI Taxonomy" id="2932248"/>
    <lineage>
        <taxon>Bacteria</taxon>
        <taxon>Pseudomonadati</taxon>
        <taxon>Bacteroidota</taxon>
        <taxon>Cytophagia</taxon>
        <taxon>Cytophagales</taxon>
        <taxon>Hymenobacteraceae</taxon>
        <taxon>Hymenobacter</taxon>
    </lineage>
</organism>
<accession>A0A8T9Q594</accession>
<proteinExistence type="predicted"/>
<reference evidence="3" key="1">
    <citation type="submission" date="2022-04" db="EMBL/GenBank/DDBJ databases">
        <title>Hymenobacter sp. isolated from the air.</title>
        <authorList>
            <person name="Won M."/>
            <person name="Lee C.-M."/>
            <person name="Woen H.-Y."/>
            <person name="Kwon S.-W."/>
        </authorList>
    </citation>
    <scope>NUCLEOTIDE SEQUENCE</scope>
    <source>
        <strain evidence="3">5116S-3</strain>
    </source>
</reference>
<name>A0A8T9Q594_9BACT</name>
<keyword evidence="4" id="KW-1185">Reference proteome</keyword>
<feature type="region of interest" description="Disordered" evidence="1">
    <location>
        <begin position="41"/>
        <end position="68"/>
    </location>
</feature>
<dbReference type="KEGG" id="hcu:MUN79_02315"/>
<sequence length="68" mass="6927">MFPHVSKNQLSTLRPAAAATFLLTTLLAGAAPAGAQQIAFPGPKARAASPRAGGAPRSSPPRFSKSRT</sequence>
<dbReference type="AlphaFoldDB" id="A0A8T9Q594"/>
<dbReference type="Proteomes" id="UP000831796">
    <property type="component" value="Chromosome"/>
</dbReference>
<evidence type="ECO:0000313" key="4">
    <source>
        <dbReference type="Proteomes" id="UP000831796"/>
    </source>
</evidence>
<keyword evidence="2" id="KW-0732">Signal</keyword>
<dbReference type="EMBL" id="CP095046">
    <property type="protein sequence ID" value="UOQ72846.1"/>
    <property type="molecule type" value="Genomic_DNA"/>
</dbReference>
<evidence type="ECO:0000313" key="3">
    <source>
        <dbReference type="EMBL" id="UOQ72846.1"/>
    </source>
</evidence>
<evidence type="ECO:0000256" key="1">
    <source>
        <dbReference type="SAM" id="MobiDB-lite"/>
    </source>
</evidence>
<protein>
    <submittedName>
        <fullName evidence="3">Uncharacterized protein</fullName>
    </submittedName>
</protein>
<feature type="chain" id="PRO_5035738577" evidence="2">
    <location>
        <begin position="31"/>
        <end position="68"/>
    </location>
</feature>
<feature type="signal peptide" evidence="2">
    <location>
        <begin position="1"/>
        <end position="30"/>
    </location>
</feature>
<gene>
    <name evidence="3" type="ORF">MUN79_02315</name>
</gene>
<evidence type="ECO:0000256" key="2">
    <source>
        <dbReference type="SAM" id="SignalP"/>
    </source>
</evidence>
<dbReference type="RefSeq" id="WP_244676204.1">
    <property type="nucleotide sequence ID" value="NZ_CP095046.1"/>
</dbReference>